<protein>
    <submittedName>
        <fullName evidence="1">Uncharacterized protein</fullName>
    </submittedName>
</protein>
<proteinExistence type="predicted"/>
<sequence length="106" mass="12444">MGGSDRSRHQVNSKWKDLQKKCNAFNGIYNCKMNSLASGRSEADVLQSSLSEYRRTINQKGFLHQQAWEWLKDNAKWAFVTKVREYSASFFKTNQNIFIQRLHIIL</sequence>
<comment type="caution">
    <text evidence="1">The sequence shown here is derived from an EMBL/GenBank/DDBJ whole genome shotgun (WGS) entry which is preliminary data.</text>
</comment>
<dbReference type="EMBL" id="CAKMRJ010003334">
    <property type="protein sequence ID" value="CAH1430999.1"/>
    <property type="molecule type" value="Genomic_DNA"/>
</dbReference>
<accession>A0AAU9N3S1</accession>
<dbReference type="Proteomes" id="UP001157418">
    <property type="component" value="Unassembled WGS sequence"/>
</dbReference>
<gene>
    <name evidence="1" type="ORF">LVIROSA_LOCUS17732</name>
</gene>
<dbReference type="AlphaFoldDB" id="A0AAU9N3S1"/>
<keyword evidence="2" id="KW-1185">Reference proteome</keyword>
<dbReference type="PANTHER" id="PTHR45023">
    <property type="match status" value="1"/>
</dbReference>
<dbReference type="PANTHER" id="PTHR45023:SF13">
    <property type="entry name" value="PUTATIVE-RELATED"/>
    <property type="match status" value="1"/>
</dbReference>
<evidence type="ECO:0000313" key="2">
    <source>
        <dbReference type="Proteomes" id="UP001157418"/>
    </source>
</evidence>
<name>A0AAU9N3S1_9ASTR</name>
<evidence type="ECO:0000313" key="1">
    <source>
        <dbReference type="EMBL" id="CAH1430999.1"/>
    </source>
</evidence>
<reference evidence="1 2" key="1">
    <citation type="submission" date="2022-01" db="EMBL/GenBank/DDBJ databases">
        <authorList>
            <person name="Xiong W."/>
            <person name="Schranz E."/>
        </authorList>
    </citation>
    <scope>NUCLEOTIDE SEQUENCE [LARGE SCALE GENOMIC DNA]</scope>
</reference>
<organism evidence="1 2">
    <name type="scientific">Lactuca virosa</name>
    <dbReference type="NCBI Taxonomy" id="75947"/>
    <lineage>
        <taxon>Eukaryota</taxon>
        <taxon>Viridiplantae</taxon>
        <taxon>Streptophyta</taxon>
        <taxon>Embryophyta</taxon>
        <taxon>Tracheophyta</taxon>
        <taxon>Spermatophyta</taxon>
        <taxon>Magnoliopsida</taxon>
        <taxon>eudicotyledons</taxon>
        <taxon>Gunneridae</taxon>
        <taxon>Pentapetalae</taxon>
        <taxon>asterids</taxon>
        <taxon>campanulids</taxon>
        <taxon>Asterales</taxon>
        <taxon>Asteraceae</taxon>
        <taxon>Cichorioideae</taxon>
        <taxon>Cichorieae</taxon>
        <taxon>Lactucinae</taxon>
        <taxon>Lactuca</taxon>
    </lineage>
</organism>